<keyword evidence="7" id="KW-0175">Coiled coil</keyword>
<keyword evidence="13" id="KW-1185">Reference proteome</keyword>
<keyword evidence="5" id="KW-0862">Zinc</keyword>
<organism evidence="12 13">
    <name type="scientific">Novispirillum itersonii</name>
    <name type="common">Aquaspirillum itersonii</name>
    <dbReference type="NCBI Taxonomy" id="189"/>
    <lineage>
        <taxon>Bacteria</taxon>
        <taxon>Pseudomonadati</taxon>
        <taxon>Pseudomonadota</taxon>
        <taxon>Alphaproteobacteria</taxon>
        <taxon>Rhodospirillales</taxon>
        <taxon>Novispirillaceae</taxon>
        <taxon>Novispirillum</taxon>
    </lineage>
</organism>
<evidence type="ECO:0000256" key="2">
    <source>
        <dbReference type="ARBA" id="ARBA00022670"/>
    </source>
</evidence>
<keyword evidence="6" id="KW-0482">Metalloprotease</keyword>
<keyword evidence="4 12" id="KW-0378">Hydrolase</keyword>
<dbReference type="GO" id="GO:0046872">
    <property type="term" value="F:metal ion binding"/>
    <property type="evidence" value="ECO:0007669"/>
    <property type="project" value="UniProtKB-KW"/>
</dbReference>
<keyword evidence="2" id="KW-0645">Protease</keyword>
<feature type="domain" description="M23ase beta-sheet core" evidence="10">
    <location>
        <begin position="367"/>
        <end position="461"/>
    </location>
</feature>
<feature type="domain" description="DUF5930" evidence="11">
    <location>
        <begin position="178"/>
        <end position="345"/>
    </location>
</feature>
<dbReference type="GO" id="GO:0006508">
    <property type="term" value="P:proteolysis"/>
    <property type="evidence" value="ECO:0007669"/>
    <property type="project" value="UniProtKB-KW"/>
</dbReference>
<evidence type="ECO:0000256" key="1">
    <source>
        <dbReference type="ARBA" id="ARBA00001947"/>
    </source>
</evidence>
<evidence type="ECO:0000259" key="10">
    <source>
        <dbReference type="Pfam" id="PF01551"/>
    </source>
</evidence>
<dbReference type="InterPro" id="IPR016047">
    <property type="entry name" value="M23ase_b-sheet_dom"/>
</dbReference>
<proteinExistence type="predicted"/>
<dbReference type="Pfam" id="PF01551">
    <property type="entry name" value="Peptidase_M23"/>
    <property type="match status" value="1"/>
</dbReference>
<feature type="domain" description="DUF5930" evidence="11">
    <location>
        <begin position="9"/>
        <end position="104"/>
    </location>
</feature>
<evidence type="ECO:0000256" key="9">
    <source>
        <dbReference type="SAM" id="Phobius"/>
    </source>
</evidence>
<evidence type="ECO:0000259" key="11">
    <source>
        <dbReference type="Pfam" id="PF19353"/>
    </source>
</evidence>
<dbReference type="AlphaFoldDB" id="A0A7W9ZEN8"/>
<reference evidence="12 13" key="1">
    <citation type="submission" date="2020-08" db="EMBL/GenBank/DDBJ databases">
        <title>Genomic Encyclopedia of Type Strains, Phase IV (KMG-IV): sequencing the most valuable type-strain genomes for metagenomic binning, comparative biology and taxonomic classification.</title>
        <authorList>
            <person name="Goeker M."/>
        </authorList>
    </citation>
    <scope>NUCLEOTIDE SEQUENCE [LARGE SCALE GENOMIC DNA]</scope>
    <source>
        <strain evidence="12 13">DSM 11590</strain>
    </source>
</reference>
<keyword evidence="9" id="KW-1133">Transmembrane helix</keyword>
<dbReference type="Pfam" id="PF19353">
    <property type="entry name" value="DUF5930"/>
    <property type="match status" value="2"/>
</dbReference>
<feature type="coiled-coil region" evidence="7">
    <location>
        <begin position="182"/>
        <end position="257"/>
    </location>
</feature>
<name>A0A7W9ZEN8_NOVIT</name>
<dbReference type="FunFam" id="2.70.70.10:FF:000006">
    <property type="entry name" value="M23 family peptidase"/>
    <property type="match status" value="1"/>
</dbReference>
<dbReference type="InterPro" id="IPR050570">
    <property type="entry name" value="Cell_wall_metabolism_enzyme"/>
</dbReference>
<keyword evidence="3" id="KW-0479">Metal-binding</keyword>
<accession>A0A7W9ZEN8</accession>
<dbReference type="GO" id="GO:0004222">
    <property type="term" value="F:metalloendopeptidase activity"/>
    <property type="evidence" value="ECO:0007669"/>
    <property type="project" value="TreeGrafter"/>
</dbReference>
<comment type="caution">
    <text evidence="12">The sequence shown here is derived from an EMBL/GenBank/DDBJ whole genome shotgun (WGS) entry which is preliminary data.</text>
</comment>
<evidence type="ECO:0000256" key="5">
    <source>
        <dbReference type="ARBA" id="ARBA00022833"/>
    </source>
</evidence>
<dbReference type="PANTHER" id="PTHR21666:SF288">
    <property type="entry name" value="CELL DIVISION PROTEIN YTFB"/>
    <property type="match status" value="1"/>
</dbReference>
<sequence>MSIYDPRDRNVGRASLFLRRIVPERQLILRSEGGLRTVRLTPVGQIGFLALTALFLGWAAFATTAMVRQQAVVAEHDAGRVAAQAAYEGLLAQVSVYRNKISDVTADLERNHARAVQLAKAEPAAASVPARKPDPKPDPKSDQKPEAKAEADPAKAASALGDVSVDPAVSRELYQTHAQREREALYGELARLDTEMASLAQRAAMEKALDGVEVQLKKVTLERDLAIGEREQARTRVKELETRLVGMEEQQLALVQKFTNLASDRSSKLRAAVSKAGLNPQDLLDDMPEDAGGKDGQGGPFIPAELGVQSSPAVKETLGALNTKVLHMTSLQSLVDGLPLASPLEVAWHVTSGFGVREDPINGSAAIHEGMDMSAEYKSPVYATGSGKVIYAGWRGRYGRLVEIDHGNGLKTRYGHLNRVLVKKGEQVDRTSLIGLLGNSGRSTGAHLHYEVIVNDRPRNPDRFIKAGSNVFES</sequence>
<feature type="compositionally biased region" description="Low complexity" evidence="8">
    <location>
        <begin position="119"/>
        <end position="130"/>
    </location>
</feature>
<dbReference type="Gene3D" id="2.70.70.10">
    <property type="entry name" value="Glucose Permease (Domain IIA)"/>
    <property type="match status" value="1"/>
</dbReference>
<dbReference type="PANTHER" id="PTHR21666">
    <property type="entry name" value="PEPTIDASE-RELATED"/>
    <property type="match status" value="1"/>
</dbReference>
<feature type="region of interest" description="Disordered" evidence="8">
    <location>
        <begin position="119"/>
        <end position="162"/>
    </location>
</feature>
<dbReference type="InterPro" id="IPR011055">
    <property type="entry name" value="Dup_hybrid_motif"/>
</dbReference>
<evidence type="ECO:0000313" key="12">
    <source>
        <dbReference type="EMBL" id="MBB6210112.1"/>
    </source>
</evidence>
<evidence type="ECO:0000256" key="3">
    <source>
        <dbReference type="ARBA" id="ARBA00022723"/>
    </source>
</evidence>
<gene>
    <name evidence="12" type="ORF">FHS48_001522</name>
</gene>
<dbReference type="CDD" id="cd12797">
    <property type="entry name" value="M23_peptidase"/>
    <property type="match status" value="1"/>
</dbReference>
<evidence type="ECO:0000256" key="7">
    <source>
        <dbReference type="SAM" id="Coils"/>
    </source>
</evidence>
<dbReference type="EMBL" id="JACIIX010000004">
    <property type="protein sequence ID" value="MBB6210112.1"/>
    <property type="molecule type" value="Genomic_DNA"/>
</dbReference>
<dbReference type="Proteomes" id="UP000544872">
    <property type="component" value="Unassembled WGS sequence"/>
</dbReference>
<comment type="cofactor">
    <cofactor evidence="1">
        <name>Zn(2+)</name>
        <dbReference type="ChEBI" id="CHEBI:29105"/>
    </cofactor>
</comment>
<evidence type="ECO:0000313" key="13">
    <source>
        <dbReference type="Proteomes" id="UP000544872"/>
    </source>
</evidence>
<feature type="transmembrane region" description="Helical" evidence="9">
    <location>
        <begin position="46"/>
        <end position="67"/>
    </location>
</feature>
<evidence type="ECO:0000256" key="4">
    <source>
        <dbReference type="ARBA" id="ARBA00022801"/>
    </source>
</evidence>
<keyword evidence="9" id="KW-0812">Transmembrane</keyword>
<protein>
    <submittedName>
        <fullName evidence="12">Murein DD-endopeptidase MepM/ murein hydrolase activator NlpD</fullName>
    </submittedName>
</protein>
<evidence type="ECO:0000256" key="8">
    <source>
        <dbReference type="SAM" id="MobiDB-lite"/>
    </source>
</evidence>
<feature type="compositionally biased region" description="Basic and acidic residues" evidence="8">
    <location>
        <begin position="131"/>
        <end position="153"/>
    </location>
</feature>
<dbReference type="RefSeq" id="WP_184262937.1">
    <property type="nucleotide sequence ID" value="NZ_JACIIX010000004.1"/>
</dbReference>
<dbReference type="InterPro" id="IPR045974">
    <property type="entry name" value="DUF5930"/>
</dbReference>
<keyword evidence="9" id="KW-0472">Membrane</keyword>
<dbReference type="SUPFAM" id="SSF51261">
    <property type="entry name" value="Duplicated hybrid motif"/>
    <property type="match status" value="1"/>
</dbReference>
<evidence type="ECO:0000256" key="6">
    <source>
        <dbReference type="ARBA" id="ARBA00023049"/>
    </source>
</evidence>